<dbReference type="OrthoDB" id="10039395at2759"/>
<feature type="domain" description="Ig-like" evidence="1">
    <location>
        <begin position="454"/>
        <end position="551"/>
    </location>
</feature>
<feature type="domain" description="Ig-like" evidence="1">
    <location>
        <begin position="361"/>
        <end position="448"/>
    </location>
</feature>
<feature type="domain" description="Ig-like" evidence="1">
    <location>
        <begin position="1"/>
        <end position="92"/>
    </location>
</feature>
<reference evidence="2 3" key="1">
    <citation type="submission" date="2019-09" db="EMBL/GenBank/DDBJ databases">
        <title>Bird 10,000 Genomes (B10K) Project - Family phase.</title>
        <authorList>
            <person name="Zhang G."/>
        </authorList>
    </citation>
    <scope>NUCLEOTIDE SEQUENCE [LARGE SCALE GENOMIC DNA]</scope>
    <source>
        <strain evidence="2">B10K-DU-002-03</strain>
        <tissue evidence="2">Muscle</tissue>
    </source>
</reference>
<dbReference type="Proteomes" id="UP000553648">
    <property type="component" value="Unassembled WGS sequence"/>
</dbReference>
<dbReference type="SMART" id="SM00409">
    <property type="entry name" value="IG"/>
    <property type="match status" value="5"/>
</dbReference>
<organism evidence="2 3">
    <name type="scientific">Serilophus lunatus</name>
    <name type="common">silver-breasted broadbill</name>
    <dbReference type="NCBI Taxonomy" id="239386"/>
    <lineage>
        <taxon>Eukaryota</taxon>
        <taxon>Metazoa</taxon>
        <taxon>Chordata</taxon>
        <taxon>Craniata</taxon>
        <taxon>Vertebrata</taxon>
        <taxon>Euteleostomi</taxon>
        <taxon>Archelosauria</taxon>
        <taxon>Archosauria</taxon>
        <taxon>Dinosauria</taxon>
        <taxon>Saurischia</taxon>
        <taxon>Theropoda</taxon>
        <taxon>Coelurosauria</taxon>
        <taxon>Aves</taxon>
        <taxon>Neognathae</taxon>
        <taxon>Neoaves</taxon>
        <taxon>Telluraves</taxon>
        <taxon>Australaves</taxon>
        <taxon>Passeriformes</taxon>
        <taxon>Eurylaimidae</taxon>
        <taxon>Serilophus</taxon>
    </lineage>
</organism>
<dbReference type="GO" id="GO:0005886">
    <property type="term" value="C:plasma membrane"/>
    <property type="evidence" value="ECO:0007669"/>
    <property type="project" value="TreeGrafter"/>
</dbReference>
<dbReference type="Pfam" id="PF13895">
    <property type="entry name" value="Ig_2"/>
    <property type="match status" value="2"/>
</dbReference>
<dbReference type="FunFam" id="2.60.40.10:FF:000921">
    <property type="entry name" value="sialoadhesin isoform X1"/>
    <property type="match status" value="1"/>
</dbReference>
<sequence>PSAAASEDLTEGRRSTLECSTPYACPWGDTVLRWEGYDPRVSTVSGRLQLDTSGVGQSLALNTSFSWRDHSKKLRCQVSFGSRTASTEVVLRVRHAPKDIQVSVSPSTGNIHVGDTVSLFCEVGSSHPPVSGYHWYKDGVAVGSERVLTLRGVRREDHGRYHCEAQNALGAGTAPAVTLHVFSAEISASPAAEVREGTATTLSCDVPGREGLGLNYTWYKNGEWLREGSAHTLLFPAVAAADAGHYSCEVTNSQGRDESQPIGLSVTYPPRTPTVTLFQEAQGGRLAIVQCAVDSHPPAAMAIDRDGTVLAASGAQVAPRQRLLVTASRNSLRLEIRDAGPRDSGRYRCTASNAHGNATATKVLVTRAAELLIQPSAEVREGTEVTLTCVGTGDAGREPLYSWYRNGKRLQESPSPALRFPSIRGDQAGAFQCRVRGSDGTATSAPVPLRVLYPPRPPVMSSFLQTQGGRLGIIQCSVESDPESNLTLRRGHDTIACTRGCPPAPSPRVRVSPSYNSLEVQIQDVVVEDEGTYVCQAGNAQGSASTAAEFRA</sequence>
<dbReference type="Gene3D" id="2.60.40.10">
    <property type="entry name" value="Immunoglobulins"/>
    <property type="match status" value="6"/>
</dbReference>
<dbReference type="Pfam" id="PF13927">
    <property type="entry name" value="Ig_3"/>
    <property type="match status" value="1"/>
</dbReference>
<dbReference type="Pfam" id="PF07679">
    <property type="entry name" value="I-set"/>
    <property type="match status" value="2"/>
</dbReference>
<dbReference type="PANTHER" id="PTHR47243">
    <property type="entry name" value="SIALOADHESIN"/>
    <property type="match status" value="1"/>
</dbReference>
<dbReference type="GO" id="GO:0005770">
    <property type="term" value="C:late endosome"/>
    <property type="evidence" value="ECO:0007669"/>
    <property type="project" value="TreeGrafter"/>
</dbReference>
<name>A0A7L1DKQ1_9PASS</name>
<evidence type="ECO:0000259" key="1">
    <source>
        <dbReference type="PROSITE" id="PS50835"/>
    </source>
</evidence>
<gene>
    <name evidence="2" type="primary">Siglec1</name>
    <name evidence="2" type="ORF">SERLUN_R11670</name>
</gene>
<dbReference type="AlphaFoldDB" id="A0A7L1DKQ1"/>
<dbReference type="InterPro" id="IPR013783">
    <property type="entry name" value="Ig-like_fold"/>
</dbReference>
<evidence type="ECO:0000313" key="2">
    <source>
        <dbReference type="EMBL" id="NXM77345.1"/>
    </source>
</evidence>
<dbReference type="InterPro" id="IPR036179">
    <property type="entry name" value="Ig-like_dom_sf"/>
</dbReference>
<dbReference type="InterPro" id="IPR013098">
    <property type="entry name" value="Ig_I-set"/>
</dbReference>
<feature type="non-terminal residue" evidence="2">
    <location>
        <position position="552"/>
    </location>
</feature>
<comment type="caution">
    <text evidence="2">The sequence shown here is derived from an EMBL/GenBank/DDBJ whole genome shotgun (WGS) entry which is preliminary data.</text>
</comment>
<dbReference type="InterPro" id="IPR007110">
    <property type="entry name" value="Ig-like_dom"/>
</dbReference>
<feature type="domain" description="Ig-like" evidence="1">
    <location>
        <begin position="175"/>
        <end position="267"/>
    </location>
</feature>
<feature type="domain" description="Ig-like" evidence="1">
    <location>
        <begin position="97"/>
        <end position="167"/>
    </location>
</feature>
<dbReference type="InterPro" id="IPR003599">
    <property type="entry name" value="Ig_sub"/>
</dbReference>
<proteinExistence type="predicted"/>
<keyword evidence="3" id="KW-1185">Reference proteome</keyword>
<protein>
    <submittedName>
        <fullName evidence="2">SN protein</fullName>
    </submittedName>
</protein>
<dbReference type="InterPro" id="IPR003598">
    <property type="entry name" value="Ig_sub2"/>
</dbReference>
<accession>A0A7L1DKQ1</accession>
<dbReference type="GO" id="GO:0075512">
    <property type="term" value="P:clathrin-dependent endocytosis of virus by host cell"/>
    <property type="evidence" value="ECO:0007669"/>
    <property type="project" value="TreeGrafter"/>
</dbReference>
<dbReference type="PROSITE" id="PS50835">
    <property type="entry name" value="IG_LIKE"/>
    <property type="match status" value="6"/>
</dbReference>
<dbReference type="GO" id="GO:0046790">
    <property type="term" value="F:virion binding"/>
    <property type="evidence" value="ECO:0007669"/>
    <property type="project" value="TreeGrafter"/>
</dbReference>
<dbReference type="GO" id="GO:0005769">
    <property type="term" value="C:early endosome"/>
    <property type="evidence" value="ECO:0007669"/>
    <property type="project" value="TreeGrafter"/>
</dbReference>
<dbReference type="SUPFAM" id="SSF48726">
    <property type="entry name" value="Immunoglobulin"/>
    <property type="match status" value="5"/>
</dbReference>
<feature type="non-terminal residue" evidence="2">
    <location>
        <position position="1"/>
    </location>
</feature>
<dbReference type="PANTHER" id="PTHR47243:SF1">
    <property type="entry name" value="SIALOADHESIN"/>
    <property type="match status" value="1"/>
</dbReference>
<dbReference type="SMART" id="SM00408">
    <property type="entry name" value="IGc2"/>
    <property type="match status" value="5"/>
</dbReference>
<evidence type="ECO:0000313" key="3">
    <source>
        <dbReference type="Proteomes" id="UP000553648"/>
    </source>
</evidence>
<dbReference type="EMBL" id="VXBA01005380">
    <property type="protein sequence ID" value="NXM77345.1"/>
    <property type="molecule type" value="Genomic_DNA"/>
</dbReference>
<feature type="domain" description="Ig-like" evidence="1">
    <location>
        <begin position="273"/>
        <end position="353"/>
    </location>
</feature>